<accession>A0ABQ4F229</accession>
<dbReference type="Gene3D" id="1.10.3720.10">
    <property type="entry name" value="MetI-like"/>
    <property type="match status" value="2"/>
</dbReference>
<feature type="transmembrane region" description="Helical" evidence="8">
    <location>
        <begin position="433"/>
        <end position="457"/>
    </location>
</feature>
<keyword evidence="4" id="KW-0997">Cell inner membrane</keyword>
<dbReference type="Proteomes" id="UP000621500">
    <property type="component" value="Unassembled WGS sequence"/>
</dbReference>
<reference evidence="10 11" key="1">
    <citation type="submission" date="2021-01" db="EMBL/GenBank/DDBJ databases">
        <title>Whole genome shotgun sequence of Plantactinospora mayteni NBRC 109088.</title>
        <authorList>
            <person name="Komaki H."/>
            <person name="Tamura T."/>
        </authorList>
    </citation>
    <scope>NUCLEOTIDE SEQUENCE [LARGE SCALE GENOMIC DNA]</scope>
    <source>
        <strain evidence="10 11">NBRC 109088</strain>
    </source>
</reference>
<comment type="caution">
    <text evidence="10">The sequence shown here is derived from an EMBL/GenBank/DDBJ whole genome shotgun (WGS) entry which is preliminary data.</text>
</comment>
<evidence type="ECO:0000256" key="3">
    <source>
        <dbReference type="ARBA" id="ARBA00022475"/>
    </source>
</evidence>
<evidence type="ECO:0000259" key="9">
    <source>
        <dbReference type="PROSITE" id="PS50928"/>
    </source>
</evidence>
<evidence type="ECO:0000256" key="7">
    <source>
        <dbReference type="ARBA" id="ARBA00023136"/>
    </source>
</evidence>
<dbReference type="EMBL" id="BONX01000062">
    <property type="protein sequence ID" value="GIH00957.1"/>
    <property type="molecule type" value="Genomic_DNA"/>
</dbReference>
<dbReference type="RefSeq" id="WP_203862254.1">
    <property type="nucleotide sequence ID" value="NZ_BAAAZQ010000033.1"/>
</dbReference>
<dbReference type="PANTHER" id="PTHR43357">
    <property type="entry name" value="INNER MEMBRANE ABC TRANSPORTER PERMEASE PROTEIN YDCV"/>
    <property type="match status" value="1"/>
</dbReference>
<keyword evidence="2 8" id="KW-0813">Transport</keyword>
<keyword evidence="6 8" id="KW-1133">Transmembrane helix</keyword>
<evidence type="ECO:0000256" key="1">
    <source>
        <dbReference type="ARBA" id="ARBA00004429"/>
    </source>
</evidence>
<dbReference type="SUPFAM" id="SSF161098">
    <property type="entry name" value="MetI-like"/>
    <property type="match status" value="2"/>
</dbReference>
<keyword evidence="3" id="KW-1003">Cell membrane</keyword>
<feature type="transmembrane region" description="Helical" evidence="8">
    <location>
        <begin position="128"/>
        <end position="146"/>
    </location>
</feature>
<dbReference type="Pfam" id="PF00528">
    <property type="entry name" value="BPD_transp_1"/>
    <property type="match status" value="2"/>
</dbReference>
<evidence type="ECO:0000256" key="8">
    <source>
        <dbReference type="RuleBase" id="RU363032"/>
    </source>
</evidence>
<keyword evidence="11" id="KW-1185">Reference proteome</keyword>
<feature type="transmembrane region" description="Helical" evidence="8">
    <location>
        <begin position="20"/>
        <end position="43"/>
    </location>
</feature>
<comment type="similarity">
    <text evidence="8">Belongs to the binding-protein-dependent transport system permease family.</text>
</comment>
<evidence type="ECO:0000256" key="5">
    <source>
        <dbReference type="ARBA" id="ARBA00022692"/>
    </source>
</evidence>
<evidence type="ECO:0000256" key="4">
    <source>
        <dbReference type="ARBA" id="ARBA00022519"/>
    </source>
</evidence>
<evidence type="ECO:0000256" key="2">
    <source>
        <dbReference type="ARBA" id="ARBA00022448"/>
    </source>
</evidence>
<evidence type="ECO:0000256" key="6">
    <source>
        <dbReference type="ARBA" id="ARBA00022989"/>
    </source>
</evidence>
<feature type="domain" description="ABC transmembrane type-1" evidence="9">
    <location>
        <begin position="64"/>
        <end position="247"/>
    </location>
</feature>
<feature type="transmembrane region" description="Helical" evidence="8">
    <location>
        <begin position="278"/>
        <end position="303"/>
    </location>
</feature>
<evidence type="ECO:0000313" key="10">
    <source>
        <dbReference type="EMBL" id="GIH00957.1"/>
    </source>
</evidence>
<feature type="transmembrane region" description="Helical" evidence="8">
    <location>
        <begin position="485"/>
        <end position="509"/>
    </location>
</feature>
<feature type="domain" description="ABC transmembrane type-1" evidence="9">
    <location>
        <begin position="319"/>
        <end position="509"/>
    </location>
</feature>
<evidence type="ECO:0000313" key="11">
    <source>
        <dbReference type="Proteomes" id="UP000621500"/>
    </source>
</evidence>
<feature type="transmembrane region" description="Helical" evidence="8">
    <location>
        <begin position="63"/>
        <end position="88"/>
    </location>
</feature>
<keyword evidence="5 8" id="KW-0812">Transmembrane</keyword>
<gene>
    <name evidence="10" type="primary">hitB</name>
    <name evidence="10" type="ORF">Pma05_75290</name>
</gene>
<feature type="transmembrane region" description="Helical" evidence="8">
    <location>
        <begin position="389"/>
        <end position="412"/>
    </location>
</feature>
<keyword evidence="7 8" id="KW-0472">Membrane</keyword>
<dbReference type="InterPro" id="IPR035906">
    <property type="entry name" value="MetI-like_sf"/>
</dbReference>
<feature type="transmembrane region" description="Helical" evidence="8">
    <location>
        <begin position="227"/>
        <end position="246"/>
    </location>
</feature>
<dbReference type="PROSITE" id="PS50928">
    <property type="entry name" value="ABC_TM1"/>
    <property type="match status" value="2"/>
</dbReference>
<comment type="subcellular location">
    <subcellularLocation>
        <location evidence="1">Cell inner membrane</location>
        <topology evidence="1">Multi-pass membrane protein</topology>
    </subcellularLocation>
    <subcellularLocation>
        <location evidence="8">Cell membrane</location>
        <topology evidence="8">Multi-pass membrane protein</topology>
    </subcellularLocation>
</comment>
<dbReference type="InterPro" id="IPR000515">
    <property type="entry name" value="MetI-like"/>
</dbReference>
<organism evidence="10 11">
    <name type="scientific">Plantactinospora mayteni</name>
    <dbReference type="NCBI Taxonomy" id="566021"/>
    <lineage>
        <taxon>Bacteria</taxon>
        <taxon>Bacillati</taxon>
        <taxon>Actinomycetota</taxon>
        <taxon>Actinomycetes</taxon>
        <taxon>Micromonosporales</taxon>
        <taxon>Micromonosporaceae</taxon>
        <taxon>Plantactinospora</taxon>
    </lineage>
</organism>
<sequence length="517" mass="53841">MTVTSLARRWGARTSGYPVAVAVTAAAVAALTLIPLGYVAWFAVGEGWHAAYQQLVRPRVGELLWNTARLAVAAMTASAVLGTAAAWLTERTDLPGRRVWHVLLAVPLAVPAFVNSFGWVSLSPAVEGYGGAVLVVTLSYYPLVYLPAAATLRGLDPALEDTARALGLSPTRVFLRVVVPQLRPAILGGTLLVGLHLLAEFGALQMLRFPTFTTAIYDQYQATFNGPTATMLGSVLVVACLLLLVAELRLRGRVRHARLGPGSARRATPVRLGRRAPVALTAVAGIVVLALGVPLASLAYWLVTGTSTRFPVADLTAATVTTLGLGVAGAAVTVTLALPVAWLTARRPGRTSTAIERASYFGSALPGIIVALALITVCIRHVPALYQTTAMLLAAYAILFMPRAVVSLRAALAHAPPHLDDAARALGSGPLTVAVRVTLPLIAPGIGAGAALVFLAITTELTSTLLLAPIGTATLATQFWANSDAVAYGGAAPYAALMVILSAPMAYLLTQTTGRIR</sequence>
<name>A0ABQ4F229_9ACTN</name>
<feature type="transmembrane region" description="Helical" evidence="8">
    <location>
        <begin position="185"/>
        <end position="207"/>
    </location>
</feature>
<protein>
    <submittedName>
        <fullName evidence="10">Iron (III)-transporter permease HitB</fullName>
    </submittedName>
</protein>
<feature type="transmembrane region" description="Helical" evidence="8">
    <location>
        <begin position="364"/>
        <end position="383"/>
    </location>
</feature>
<feature type="transmembrane region" description="Helical" evidence="8">
    <location>
        <begin position="323"/>
        <end position="343"/>
    </location>
</feature>
<dbReference type="CDD" id="cd06261">
    <property type="entry name" value="TM_PBP2"/>
    <property type="match status" value="2"/>
</dbReference>
<proteinExistence type="inferred from homology"/>
<dbReference type="PANTHER" id="PTHR43357:SF3">
    <property type="entry name" value="FE(3+)-TRANSPORT SYSTEM PERMEASE PROTEIN FBPB 2"/>
    <property type="match status" value="1"/>
</dbReference>
<feature type="transmembrane region" description="Helical" evidence="8">
    <location>
        <begin position="100"/>
        <end position="122"/>
    </location>
</feature>